<dbReference type="OMA" id="YQFPQIP"/>
<dbReference type="Pfam" id="PF00069">
    <property type="entry name" value="Pkinase"/>
    <property type="match status" value="1"/>
</dbReference>
<feature type="region of interest" description="Disordered" evidence="5">
    <location>
        <begin position="328"/>
        <end position="470"/>
    </location>
</feature>
<dbReference type="InterPro" id="IPR000719">
    <property type="entry name" value="Prot_kinase_dom"/>
</dbReference>
<dbReference type="PROSITE" id="PS00108">
    <property type="entry name" value="PROTEIN_KINASE_ST"/>
    <property type="match status" value="1"/>
</dbReference>
<keyword evidence="7" id="KW-0418">Kinase</keyword>
<feature type="compositionally biased region" description="Polar residues" evidence="5">
    <location>
        <begin position="362"/>
        <end position="377"/>
    </location>
</feature>
<comment type="similarity">
    <text evidence="4">Belongs to the protein kinase superfamily.</text>
</comment>
<dbReference type="OrthoDB" id="2158884at2759"/>
<keyword evidence="1 3" id="KW-0547">Nucleotide-binding</keyword>
<keyword evidence="4" id="KW-0723">Serine/threonine-protein kinase</keyword>
<name>A0A0S4IVQ6_BODSA</name>
<dbReference type="Gene3D" id="1.10.510.10">
    <property type="entry name" value="Transferase(Phosphotransferase) domain 1"/>
    <property type="match status" value="1"/>
</dbReference>
<dbReference type="Proteomes" id="UP000051952">
    <property type="component" value="Unassembled WGS sequence"/>
</dbReference>
<evidence type="ECO:0000256" key="1">
    <source>
        <dbReference type="ARBA" id="ARBA00022741"/>
    </source>
</evidence>
<evidence type="ECO:0000259" key="6">
    <source>
        <dbReference type="PROSITE" id="PS50011"/>
    </source>
</evidence>
<organism evidence="7 8">
    <name type="scientific">Bodo saltans</name>
    <name type="common">Flagellated protozoan</name>
    <dbReference type="NCBI Taxonomy" id="75058"/>
    <lineage>
        <taxon>Eukaryota</taxon>
        <taxon>Discoba</taxon>
        <taxon>Euglenozoa</taxon>
        <taxon>Kinetoplastea</taxon>
        <taxon>Metakinetoplastina</taxon>
        <taxon>Eubodonida</taxon>
        <taxon>Bodonidae</taxon>
        <taxon>Bodo</taxon>
    </lineage>
</organism>
<dbReference type="Gene3D" id="3.30.200.20">
    <property type="entry name" value="Phosphorylase Kinase, domain 1"/>
    <property type="match status" value="1"/>
</dbReference>
<feature type="compositionally biased region" description="Polar residues" evidence="5">
    <location>
        <begin position="426"/>
        <end position="437"/>
    </location>
</feature>
<dbReference type="InterPro" id="IPR008271">
    <property type="entry name" value="Ser/Thr_kinase_AS"/>
</dbReference>
<dbReference type="PROSITE" id="PS00107">
    <property type="entry name" value="PROTEIN_KINASE_ATP"/>
    <property type="match status" value="1"/>
</dbReference>
<reference evidence="8" key="1">
    <citation type="submission" date="2015-09" db="EMBL/GenBank/DDBJ databases">
        <authorList>
            <consortium name="Pathogen Informatics"/>
        </authorList>
    </citation>
    <scope>NUCLEOTIDE SEQUENCE [LARGE SCALE GENOMIC DNA]</scope>
    <source>
        <strain evidence="8">Lake Konstanz</strain>
    </source>
</reference>
<dbReference type="GO" id="GO:0004674">
    <property type="term" value="F:protein serine/threonine kinase activity"/>
    <property type="evidence" value="ECO:0007669"/>
    <property type="project" value="UniProtKB-KW"/>
</dbReference>
<dbReference type="AlphaFoldDB" id="A0A0S4IVQ6"/>
<sequence length="470" mass="52076">MHRYQIVGQLGDGSFGVVSKAMHTTTGEIVAVKKMKQRFGSWEECLQLREIQSLRRLQHQNIIKLKEVVRENTELFLIFEFMDLNVYQITRLRSEQVGNVQNIFNDKEVRSIVSQTLLGLLAIHKGGFMHRDLKPENLLTKGDLVKIADFGLAKEIRSRPPFTEYVSTRWYRAPEIILRSTHYNSPIDIWACGVIFAELYLNRPLFPGASDTDQLFKICSVLGPPSQSEWDEGYQLARRMNIRFPPMAPTPLRQLIPNAPPAAVELIEQMLRFNPSDRPTTSMCLQHPFFTGQEHSVSYGTGTFAQNNNMHGPPSSLFLGISSGQPHNPFHAAAGVPGSQFPNTNTNQFSGGSSTPSGGSTLNLPNSSTGRSGFTSSPTPPQFGGQSMPGQPPQPQRASAMVAATAQAFPHHSPPSPTNGAPFPFSGSTGSSHQAFSRPTLMQPHQQQQQQQQQPGRGSAMNNVYDEFQY</sequence>
<dbReference type="InterPro" id="IPR011009">
    <property type="entry name" value="Kinase-like_dom_sf"/>
</dbReference>
<dbReference type="InterPro" id="IPR017441">
    <property type="entry name" value="Protein_kinase_ATP_BS"/>
</dbReference>
<dbReference type="EMBL" id="CYKH01000495">
    <property type="protein sequence ID" value="CUG02027.1"/>
    <property type="molecule type" value="Genomic_DNA"/>
</dbReference>
<keyword evidence="8" id="KW-1185">Reference proteome</keyword>
<dbReference type="GO" id="GO:0005524">
    <property type="term" value="F:ATP binding"/>
    <property type="evidence" value="ECO:0007669"/>
    <property type="project" value="UniProtKB-UniRule"/>
</dbReference>
<protein>
    <submittedName>
        <fullName evidence="7">Protein kinase, putative</fullName>
    </submittedName>
</protein>
<evidence type="ECO:0000256" key="3">
    <source>
        <dbReference type="PROSITE-ProRule" id="PRU10141"/>
    </source>
</evidence>
<keyword evidence="2 3" id="KW-0067">ATP-binding</keyword>
<dbReference type="CDD" id="cd07830">
    <property type="entry name" value="STKc_MAK_like"/>
    <property type="match status" value="1"/>
</dbReference>
<feature type="compositionally biased region" description="Low complexity" evidence="5">
    <location>
        <begin position="350"/>
        <end position="361"/>
    </location>
</feature>
<dbReference type="SUPFAM" id="SSF56112">
    <property type="entry name" value="Protein kinase-like (PK-like)"/>
    <property type="match status" value="1"/>
</dbReference>
<evidence type="ECO:0000313" key="8">
    <source>
        <dbReference type="Proteomes" id="UP000051952"/>
    </source>
</evidence>
<feature type="domain" description="Protein kinase" evidence="6">
    <location>
        <begin position="4"/>
        <end position="290"/>
    </location>
</feature>
<gene>
    <name evidence="7" type="ORF">BSAL_69530</name>
</gene>
<accession>A0A0S4IVQ6</accession>
<evidence type="ECO:0000256" key="4">
    <source>
        <dbReference type="RuleBase" id="RU000304"/>
    </source>
</evidence>
<keyword evidence="7" id="KW-0808">Transferase</keyword>
<dbReference type="FunFam" id="1.10.510.10:FF:000645">
    <property type="entry name" value="Probable serine/threonine-protein kinase DDB_G0268078"/>
    <property type="match status" value="1"/>
</dbReference>
<dbReference type="VEuPathDB" id="TriTrypDB:BSAL_69530"/>
<feature type="binding site" evidence="3">
    <location>
        <position position="34"/>
    </location>
    <ligand>
        <name>ATP</name>
        <dbReference type="ChEBI" id="CHEBI:30616"/>
    </ligand>
</feature>
<dbReference type="SMART" id="SM00220">
    <property type="entry name" value="S_TKc"/>
    <property type="match status" value="1"/>
</dbReference>
<proteinExistence type="inferred from homology"/>
<feature type="compositionally biased region" description="Polar residues" evidence="5">
    <location>
        <begin position="340"/>
        <end position="349"/>
    </location>
</feature>
<dbReference type="FunFam" id="3.30.200.20:FF:000335">
    <property type="entry name" value="Serine/threonine-protein kinase MHK"/>
    <property type="match status" value="1"/>
</dbReference>
<evidence type="ECO:0000256" key="2">
    <source>
        <dbReference type="ARBA" id="ARBA00022840"/>
    </source>
</evidence>
<evidence type="ECO:0000256" key="5">
    <source>
        <dbReference type="SAM" id="MobiDB-lite"/>
    </source>
</evidence>
<evidence type="ECO:0000313" key="7">
    <source>
        <dbReference type="EMBL" id="CUG02027.1"/>
    </source>
</evidence>
<dbReference type="PANTHER" id="PTHR24055">
    <property type="entry name" value="MITOGEN-ACTIVATED PROTEIN KINASE"/>
    <property type="match status" value="1"/>
</dbReference>
<dbReference type="PROSITE" id="PS50011">
    <property type="entry name" value="PROTEIN_KINASE_DOM"/>
    <property type="match status" value="1"/>
</dbReference>
<dbReference type="InterPro" id="IPR050117">
    <property type="entry name" value="MAPK"/>
</dbReference>